<name>A0A6A5KE96_9PLEO</name>
<gene>
    <name evidence="2" type="ORF">BDW02DRAFT_327787</name>
</gene>
<accession>A0A6A5KE96</accession>
<dbReference type="OrthoDB" id="506431at2759"/>
<dbReference type="AlphaFoldDB" id="A0A6A5KE96"/>
<sequence>MRRWTRGSPFPSSCSSRNSGLPLNAVTAIPEHLEAFARTTSQLTWPNWMACDRNRGTERDEETDRFRCNTMRADNRIEHQRESR</sequence>
<protein>
    <submittedName>
        <fullName evidence="2">Uncharacterized protein</fullName>
    </submittedName>
</protein>
<reference evidence="2" key="1">
    <citation type="submission" date="2020-01" db="EMBL/GenBank/DDBJ databases">
        <authorList>
            <consortium name="DOE Joint Genome Institute"/>
            <person name="Haridas S."/>
            <person name="Albert R."/>
            <person name="Binder M."/>
            <person name="Bloem J."/>
            <person name="Labutti K."/>
            <person name="Salamov A."/>
            <person name="Andreopoulos B."/>
            <person name="Baker S.E."/>
            <person name="Barry K."/>
            <person name="Bills G."/>
            <person name="Bluhm B.H."/>
            <person name="Cannon C."/>
            <person name="Castanera R."/>
            <person name="Culley D.E."/>
            <person name="Daum C."/>
            <person name="Ezra D."/>
            <person name="Gonzalez J.B."/>
            <person name="Henrissat B."/>
            <person name="Kuo A."/>
            <person name="Liang C."/>
            <person name="Lipzen A."/>
            <person name="Lutzoni F."/>
            <person name="Magnuson J."/>
            <person name="Mondo S."/>
            <person name="Nolan M."/>
            <person name="Ohm R."/>
            <person name="Pangilinan J."/>
            <person name="Park H.-J."/>
            <person name="Ramirez L."/>
            <person name="Alfaro M."/>
            <person name="Sun H."/>
            <person name="Tritt A."/>
            <person name="Yoshinaga Y."/>
            <person name="Zwiers L.-H."/>
            <person name="Turgeon B.G."/>
            <person name="Goodwin S.B."/>
            <person name="Spatafora J.W."/>
            <person name="Crous P.W."/>
            <person name="Grigoriev I.V."/>
        </authorList>
    </citation>
    <scope>NUCLEOTIDE SEQUENCE</scope>
    <source>
        <strain evidence="2">P77</strain>
    </source>
</reference>
<proteinExistence type="predicted"/>
<organism evidence="2 3">
    <name type="scientific">Decorospora gaudefroyi</name>
    <dbReference type="NCBI Taxonomy" id="184978"/>
    <lineage>
        <taxon>Eukaryota</taxon>
        <taxon>Fungi</taxon>
        <taxon>Dikarya</taxon>
        <taxon>Ascomycota</taxon>
        <taxon>Pezizomycotina</taxon>
        <taxon>Dothideomycetes</taxon>
        <taxon>Pleosporomycetidae</taxon>
        <taxon>Pleosporales</taxon>
        <taxon>Pleosporineae</taxon>
        <taxon>Pleosporaceae</taxon>
        <taxon>Decorospora</taxon>
    </lineage>
</organism>
<keyword evidence="3" id="KW-1185">Reference proteome</keyword>
<feature type="region of interest" description="Disordered" evidence="1">
    <location>
        <begin position="1"/>
        <end position="21"/>
    </location>
</feature>
<dbReference type="Proteomes" id="UP000800040">
    <property type="component" value="Unassembled WGS sequence"/>
</dbReference>
<evidence type="ECO:0000313" key="3">
    <source>
        <dbReference type="Proteomes" id="UP000800040"/>
    </source>
</evidence>
<feature type="compositionally biased region" description="Low complexity" evidence="1">
    <location>
        <begin position="1"/>
        <end position="20"/>
    </location>
</feature>
<evidence type="ECO:0000313" key="2">
    <source>
        <dbReference type="EMBL" id="KAF1834520.1"/>
    </source>
</evidence>
<dbReference type="EMBL" id="ML975300">
    <property type="protein sequence ID" value="KAF1834520.1"/>
    <property type="molecule type" value="Genomic_DNA"/>
</dbReference>
<evidence type="ECO:0000256" key="1">
    <source>
        <dbReference type="SAM" id="MobiDB-lite"/>
    </source>
</evidence>